<comment type="caution">
    <text evidence="2">The sequence shown here is derived from an EMBL/GenBank/DDBJ whole genome shotgun (WGS) entry which is preliminary data.</text>
</comment>
<dbReference type="Proteomes" id="UP000636709">
    <property type="component" value="Unassembled WGS sequence"/>
</dbReference>
<organism evidence="2 3">
    <name type="scientific">Digitaria exilis</name>
    <dbReference type="NCBI Taxonomy" id="1010633"/>
    <lineage>
        <taxon>Eukaryota</taxon>
        <taxon>Viridiplantae</taxon>
        <taxon>Streptophyta</taxon>
        <taxon>Embryophyta</taxon>
        <taxon>Tracheophyta</taxon>
        <taxon>Spermatophyta</taxon>
        <taxon>Magnoliopsida</taxon>
        <taxon>Liliopsida</taxon>
        <taxon>Poales</taxon>
        <taxon>Poaceae</taxon>
        <taxon>PACMAD clade</taxon>
        <taxon>Panicoideae</taxon>
        <taxon>Panicodae</taxon>
        <taxon>Paniceae</taxon>
        <taxon>Anthephorinae</taxon>
        <taxon>Digitaria</taxon>
    </lineage>
</organism>
<dbReference type="Gramene" id="Dexi8A01G0014650.1">
    <property type="protein sequence ID" value="Dexi8A01G0014650.1:cds"/>
    <property type="gene ID" value="Dexi8A01G0014650"/>
</dbReference>
<evidence type="ECO:0000256" key="1">
    <source>
        <dbReference type="SAM" id="MobiDB-lite"/>
    </source>
</evidence>
<keyword evidence="3" id="KW-1185">Reference proteome</keyword>
<name>A0A835EAE1_9POAL</name>
<dbReference type="EMBL" id="JACEFO010002208">
    <property type="protein sequence ID" value="KAF8673254.1"/>
    <property type="molecule type" value="Genomic_DNA"/>
</dbReference>
<reference evidence="2" key="1">
    <citation type="submission" date="2020-07" db="EMBL/GenBank/DDBJ databases">
        <title>Genome sequence and genetic diversity analysis of an under-domesticated orphan crop, white fonio (Digitaria exilis).</title>
        <authorList>
            <person name="Bennetzen J.L."/>
            <person name="Chen S."/>
            <person name="Ma X."/>
            <person name="Wang X."/>
            <person name="Yssel A.E.J."/>
            <person name="Chaluvadi S.R."/>
            <person name="Johnson M."/>
            <person name="Gangashetty P."/>
            <person name="Hamidou F."/>
            <person name="Sanogo M.D."/>
            <person name="Zwaenepoel A."/>
            <person name="Wallace J."/>
            <person name="Van De Peer Y."/>
            <person name="Van Deynze A."/>
        </authorList>
    </citation>
    <scope>NUCLEOTIDE SEQUENCE</scope>
    <source>
        <tissue evidence="2">Leaves</tissue>
    </source>
</reference>
<evidence type="ECO:0000313" key="2">
    <source>
        <dbReference type="EMBL" id="KAF8673254.1"/>
    </source>
</evidence>
<feature type="region of interest" description="Disordered" evidence="1">
    <location>
        <begin position="1"/>
        <end position="76"/>
    </location>
</feature>
<feature type="compositionally biased region" description="Polar residues" evidence="1">
    <location>
        <begin position="26"/>
        <end position="36"/>
    </location>
</feature>
<evidence type="ECO:0000313" key="3">
    <source>
        <dbReference type="Proteomes" id="UP000636709"/>
    </source>
</evidence>
<accession>A0A835EAE1</accession>
<proteinExistence type="predicted"/>
<dbReference type="Gramene" id="DexiUA01G0006890.1">
    <property type="protein sequence ID" value="DexiUA01G0006890.1:cds"/>
    <property type="gene ID" value="DexiUA01G0006890"/>
</dbReference>
<protein>
    <submittedName>
        <fullName evidence="2">Uncharacterized protein</fullName>
    </submittedName>
</protein>
<gene>
    <name evidence="2" type="ORF">HU200_048807</name>
</gene>
<sequence>MAGGDGSSLRRCTAKSLETAAGTVGPQGSWNSCSSTRKAKKEASASSGGRVLRPRRPTGRKAKEDAASATAAEAET</sequence>
<dbReference type="AlphaFoldDB" id="A0A835EAE1"/>
<feature type="compositionally biased region" description="Low complexity" evidence="1">
    <location>
        <begin position="67"/>
        <end position="76"/>
    </location>
</feature>